<gene>
    <name evidence="2" type="ORF">ECRASSUSDP1_LOCUS8957</name>
</gene>
<keyword evidence="1" id="KW-0812">Transmembrane</keyword>
<dbReference type="Proteomes" id="UP001295684">
    <property type="component" value="Unassembled WGS sequence"/>
</dbReference>
<accession>A0AAD1ULQ0</accession>
<evidence type="ECO:0000313" key="3">
    <source>
        <dbReference type="Proteomes" id="UP001295684"/>
    </source>
</evidence>
<feature type="transmembrane region" description="Helical" evidence="1">
    <location>
        <begin position="460"/>
        <end position="486"/>
    </location>
</feature>
<dbReference type="EMBL" id="CAMPGE010008783">
    <property type="protein sequence ID" value="CAI2367669.1"/>
    <property type="molecule type" value="Genomic_DNA"/>
</dbReference>
<feature type="transmembrane region" description="Helical" evidence="1">
    <location>
        <begin position="21"/>
        <end position="46"/>
    </location>
</feature>
<keyword evidence="1" id="KW-1133">Transmembrane helix</keyword>
<evidence type="ECO:0000256" key="1">
    <source>
        <dbReference type="SAM" id="Phobius"/>
    </source>
</evidence>
<keyword evidence="3" id="KW-1185">Reference proteome</keyword>
<keyword evidence="1" id="KW-0472">Membrane</keyword>
<organism evidence="2 3">
    <name type="scientific">Euplotes crassus</name>
    <dbReference type="NCBI Taxonomy" id="5936"/>
    <lineage>
        <taxon>Eukaryota</taxon>
        <taxon>Sar</taxon>
        <taxon>Alveolata</taxon>
        <taxon>Ciliophora</taxon>
        <taxon>Intramacronucleata</taxon>
        <taxon>Spirotrichea</taxon>
        <taxon>Hypotrichia</taxon>
        <taxon>Euplotida</taxon>
        <taxon>Euplotidae</taxon>
        <taxon>Moneuplotes</taxon>
    </lineage>
</organism>
<sequence>MRSGLLNEGSYTEKRPNRVIIYGKLIFQIAMIIFSFVSLIFAISAYSSLESHHYAVKEYIRNWETLPLVDIKVSETSCPEGYKPILERKWPGTTYGCDCRYSTEYIQNLYKYSCSTNQTDSGCYDVYPTPSVPLTRMYNNILCGKRDGEDFVNSIRPVDGQCPEGYKLSHPGDKNKALCVKNDQQIPINDIKVLDRNSPTPEGFTELLLGDNFRIAYTTQSNNLPMVQFRLTEEGVCADKREYSKSRGRDLYILIDSSSYDYCSTKLGDVYTDSRFEKVGEILEKRLFDENGVTANIQKLPYYPLSDSNKYVWNLFQNSFYSWDLNCELQSGYSRELMVDLMNDALTVGSKQLSLMLICIFNTIVSSLMFGLLSIYFLIKDLKQEYEAGCYRLVHAIVAPLVKWGFFAAKVAFYIICLRVISQYHDSIAEMNDAQCADQMATIYLKNFGNNLLNTKSKNINGLVTTSISIVLSFLMLMLTCISYTIKLVRSK</sequence>
<feature type="transmembrane region" description="Helical" evidence="1">
    <location>
        <begin position="353"/>
        <end position="379"/>
    </location>
</feature>
<evidence type="ECO:0000313" key="2">
    <source>
        <dbReference type="EMBL" id="CAI2367669.1"/>
    </source>
</evidence>
<proteinExistence type="predicted"/>
<dbReference type="AlphaFoldDB" id="A0AAD1ULQ0"/>
<comment type="caution">
    <text evidence="2">The sequence shown here is derived from an EMBL/GenBank/DDBJ whole genome shotgun (WGS) entry which is preliminary data.</text>
</comment>
<name>A0AAD1ULQ0_EUPCR</name>
<reference evidence="2" key="1">
    <citation type="submission" date="2023-07" db="EMBL/GenBank/DDBJ databases">
        <authorList>
            <consortium name="AG Swart"/>
            <person name="Singh M."/>
            <person name="Singh A."/>
            <person name="Seah K."/>
            <person name="Emmerich C."/>
        </authorList>
    </citation>
    <scope>NUCLEOTIDE SEQUENCE</scope>
    <source>
        <strain evidence="2">DP1</strain>
    </source>
</reference>
<protein>
    <submittedName>
        <fullName evidence="2">Uncharacterized protein</fullName>
    </submittedName>
</protein>
<feature type="transmembrane region" description="Helical" evidence="1">
    <location>
        <begin position="391"/>
        <end position="416"/>
    </location>
</feature>